<organism evidence="1 2">
    <name type="scientific">Candidatus Odyssella acanthamoebae</name>
    <dbReference type="NCBI Taxonomy" id="91604"/>
    <lineage>
        <taxon>Bacteria</taxon>
        <taxon>Pseudomonadati</taxon>
        <taxon>Pseudomonadota</taxon>
        <taxon>Alphaproteobacteria</taxon>
        <taxon>Holosporales</taxon>
        <taxon>Candidatus Paracaedibacteraceae</taxon>
        <taxon>Candidatus Odyssella</taxon>
    </lineage>
</organism>
<evidence type="ECO:0000313" key="2">
    <source>
        <dbReference type="Proteomes" id="UP000028926"/>
    </source>
</evidence>
<dbReference type="Proteomes" id="UP000028926">
    <property type="component" value="Chromosome"/>
</dbReference>
<reference evidence="1 2" key="1">
    <citation type="submission" date="2014-07" db="EMBL/GenBank/DDBJ databases">
        <title>Comparative genomic insights into amoeba endosymbionts belonging to the families of Holosporaceae and Candidatus Midichloriaceae within Rickettsiales.</title>
        <authorList>
            <person name="Wang Z."/>
            <person name="Wu M."/>
        </authorList>
    </citation>
    <scope>NUCLEOTIDE SEQUENCE [LARGE SCALE GENOMIC DNA]</scope>
    <source>
        <strain evidence="1">PRA3</strain>
    </source>
</reference>
<sequence length="611" mass="69462">MVLPQKISLSERFLDRGALLMKAAFLFFIGQIGALDSREINDLTPSQNQFINLNLTNAKDVKKTDAIVKNGWYNARLLTPQNQVYTTDDNEYALYDSQDKPSKAHVYRQSAAQGKNSKSHAWVATSSLKSVSVDASIRTATQRKNETKTTFIQYDKMGIKQKGADFRVDIINEQGQVNYDGGHLVDHKFSAQGSHTDAANYIPQHYFYNRWLKEHLVKKAEGYLEIALYTPNPPKIKVKGEERYDPIPIGILLVTLSAQTIEAAYYFPNNKYNYRELQKDLGIEKNIAKQMVDNFRLNECLHQLLEPAIIHYSKTHGINVQSQSKHEAQGEGRVADLVEGMGSLNCEESEALISRLASNVFHQEEVELETIFSPFCSAADNNPSNSEAIQAAVNILGKFLIDYGMKNALKSEIVSTHSRIMFANIITDFIEAHDQVSEKAMENIDKLFSIVYPSTLKELFKAKKRMTLTDLLYFGNLYNKLSSPHIHASFLEGFSICEDMDLDDNLSKFISILESLHEVVQNQTLTVPQQQNLIDLMLDAQDSIDYLIETGFPEEEFKDSLRFLKKFKNIIRKWKKMPSLTKGTYQNSPNSQHFFRSSSGYYQSRICQLGA</sequence>
<dbReference type="AlphaFoldDB" id="A0A077B2F7"/>
<dbReference type="eggNOG" id="ENOG5033S13">
    <property type="taxonomic scope" value="Bacteria"/>
</dbReference>
<evidence type="ECO:0000313" key="1">
    <source>
        <dbReference type="EMBL" id="AIK97180.1"/>
    </source>
</evidence>
<dbReference type="KEGG" id="paca:ID47_11240"/>
<dbReference type="HOGENOM" id="CLU_487362_0_0_5"/>
<name>A0A077B2F7_9PROT</name>
<accession>A0A077B2F7</accession>
<protein>
    <submittedName>
        <fullName evidence="1">Uncharacterized protein</fullName>
    </submittedName>
</protein>
<proteinExistence type="predicted"/>
<keyword evidence="2" id="KW-1185">Reference proteome</keyword>
<gene>
    <name evidence="1" type="ORF">ID47_11240</name>
</gene>
<dbReference type="EMBL" id="CP008941">
    <property type="protein sequence ID" value="AIK97180.1"/>
    <property type="molecule type" value="Genomic_DNA"/>
</dbReference>